<dbReference type="InterPro" id="IPR010079">
    <property type="entry name" value="Xanthine_PRibTrfase"/>
</dbReference>
<reference evidence="8" key="1">
    <citation type="submission" date="2020-08" db="EMBL/GenBank/DDBJ databases">
        <title>Genome public.</title>
        <authorList>
            <person name="Liu C."/>
            <person name="Sun Q."/>
        </authorList>
    </citation>
    <scope>NUCLEOTIDE SEQUENCE</scope>
    <source>
        <strain evidence="8">NSJ-63</strain>
    </source>
</reference>
<dbReference type="Gene3D" id="3.40.50.2020">
    <property type="match status" value="1"/>
</dbReference>
<dbReference type="RefSeq" id="WP_178620402.1">
    <property type="nucleotide sequence ID" value="NZ_JACRSS010000002.1"/>
</dbReference>
<dbReference type="GO" id="GO:0000310">
    <property type="term" value="F:xanthine phosphoribosyltransferase activity"/>
    <property type="evidence" value="ECO:0007669"/>
    <property type="project" value="UniProtKB-UniRule"/>
</dbReference>
<keyword evidence="2 5" id="KW-0328">Glycosyltransferase</keyword>
<dbReference type="CDD" id="cd06223">
    <property type="entry name" value="PRTases_typeI"/>
    <property type="match status" value="1"/>
</dbReference>
<dbReference type="InterPro" id="IPR050118">
    <property type="entry name" value="Pur/Pyrimidine_PRTase"/>
</dbReference>
<evidence type="ECO:0000256" key="4">
    <source>
        <dbReference type="ARBA" id="ARBA00022726"/>
    </source>
</evidence>
<comment type="subunit">
    <text evidence="5">Homodimer.</text>
</comment>
<comment type="pathway">
    <text evidence="5">Purine metabolism; XMP biosynthesis via salvage pathway; XMP from xanthine: step 1/1.</text>
</comment>
<organism evidence="8 9">
    <name type="scientific">Guopingia tenuis</name>
    <dbReference type="NCBI Taxonomy" id="2763656"/>
    <lineage>
        <taxon>Bacteria</taxon>
        <taxon>Bacillati</taxon>
        <taxon>Bacillota</taxon>
        <taxon>Clostridia</taxon>
        <taxon>Christensenellales</taxon>
        <taxon>Christensenellaceae</taxon>
        <taxon>Guopingia</taxon>
    </lineage>
</organism>
<feature type="binding site" evidence="5">
    <location>
        <position position="156"/>
    </location>
    <ligand>
        <name>xanthine</name>
        <dbReference type="ChEBI" id="CHEBI:17712"/>
    </ligand>
</feature>
<dbReference type="GO" id="GO:0005737">
    <property type="term" value="C:cytoplasm"/>
    <property type="evidence" value="ECO:0007669"/>
    <property type="project" value="UniProtKB-SubCell"/>
</dbReference>
<protein>
    <recommendedName>
        <fullName evidence="5 6">Xanthine phosphoribosyltransferase</fullName>
        <shortName evidence="5">XPRTase</shortName>
        <ecNumber evidence="5 6">2.4.2.22</ecNumber>
    </recommendedName>
</protein>
<dbReference type="GO" id="GO:0032265">
    <property type="term" value="P:XMP salvage"/>
    <property type="evidence" value="ECO:0007669"/>
    <property type="project" value="UniProtKB-UniRule"/>
</dbReference>
<evidence type="ECO:0000256" key="3">
    <source>
        <dbReference type="ARBA" id="ARBA00022679"/>
    </source>
</evidence>
<keyword evidence="3 5" id="KW-0808">Transferase</keyword>
<comment type="caution">
    <text evidence="8">The sequence shown here is derived from an EMBL/GenBank/DDBJ whole genome shotgun (WGS) entry which is preliminary data.</text>
</comment>
<dbReference type="InterPro" id="IPR000836">
    <property type="entry name" value="PRTase_dom"/>
</dbReference>
<comment type="caution">
    <text evidence="5">Lacks conserved residue(s) required for the propagation of feature annotation.</text>
</comment>
<keyword evidence="1 5" id="KW-0963">Cytoplasm</keyword>
<dbReference type="PANTHER" id="PTHR43864">
    <property type="entry name" value="HYPOXANTHINE/GUANINE PHOSPHORIBOSYLTRANSFERASE"/>
    <property type="match status" value="1"/>
</dbReference>
<dbReference type="SUPFAM" id="SSF53271">
    <property type="entry name" value="PRTase-like"/>
    <property type="match status" value="1"/>
</dbReference>
<evidence type="ECO:0000313" key="9">
    <source>
        <dbReference type="Proteomes" id="UP000617951"/>
    </source>
</evidence>
<evidence type="ECO:0000256" key="2">
    <source>
        <dbReference type="ARBA" id="ARBA00022676"/>
    </source>
</evidence>
<keyword evidence="9" id="KW-1185">Reference proteome</keyword>
<sequence>MKELEERIIAQARVYPDHIIRMDSFLDHQLDIGLLDRIGAEFFRIFSGRGINKIVTVEASGIAYACMTARYFDVPVVFAKKAKGDSIEGGLYQAETYSYSYNGGPTLLIAKERLTARDTVLVIDDLLAKGDTLHSLLEILSYAGAKVAGVGVVVEKGFQEGGRLLRQEGVDLHSLAIIDQAEERNIRFRHTSEGQ</sequence>
<evidence type="ECO:0000313" key="8">
    <source>
        <dbReference type="EMBL" id="MBC8538468.1"/>
    </source>
</evidence>
<dbReference type="EC" id="2.4.2.22" evidence="5 6"/>
<comment type="catalytic activity">
    <reaction evidence="5">
        <text>XMP + diphosphate = xanthine + 5-phospho-alpha-D-ribose 1-diphosphate</text>
        <dbReference type="Rhea" id="RHEA:10800"/>
        <dbReference type="ChEBI" id="CHEBI:17712"/>
        <dbReference type="ChEBI" id="CHEBI:33019"/>
        <dbReference type="ChEBI" id="CHEBI:57464"/>
        <dbReference type="ChEBI" id="CHEBI:58017"/>
        <dbReference type="EC" id="2.4.2.22"/>
    </reaction>
</comment>
<evidence type="ECO:0000256" key="1">
    <source>
        <dbReference type="ARBA" id="ARBA00022490"/>
    </source>
</evidence>
<evidence type="ECO:0000256" key="6">
    <source>
        <dbReference type="NCBIfam" id="TIGR01744"/>
    </source>
</evidence>
<dbReference type="InterPro" id="IPR029057">
    <property type="entry name" value="PRTase-like"/>
</dbReference>
<dbReference type="Proteomes" id="UP000617951">
    <property type="component" value="Unassembled WGS sequence"/>
</dbReference>
<dbReference type="AlphaFoldDB" id="A0A926DHZ8"/>
<accession>A0A926DHZ8</accession>
<comment type="function">
    <text evidence="5">Converts the preformed base xanthine, a product of nucleic acid breakdown, to xanthosine 5'-monophosphate (XMP), so it can be reused for RNA or DNA synthesis.</text>
</comment>
<feature type="domain" description="Phosphoribosyltransferase" evidence="7">
    <location>
        <begin position="48"/>
        <end position="157"/>
    </location>
</feature>
<dbReference type="EMBL" id="JACRSS010000002">
    <property type="protein sequence ID" value="MBC8538468.1"/>
    <property type="molecule type" value="Genomic_DNA"/>
</dbReference>
<keyword evidence="4 5" id="KW-0660">Purine salvage</keyword>
<dbReference type="NCBIfam" id="NF006671">
    <property type="entry name" value="PRK09219.1"/>
    <property type="match status" value="1"/>
</dbReference>
<dbReference type="Pfam" id="PF00156">
    <property type="entry name" value="Pribosyltran"/>
    <property type="match status" value="1"/>
</dbReference>
<dbReference type="GO" id="GO:0046110">
    <property type="term" value="P:xanthine metabolic process"/>
    <property type="evidence" value="ECO:0007669"/>
    <property type="project" value="UniProtKB-UniRule"/>
</dbReference>
<dbReference type="PANTHER" id="PTHR43864:SF1">
    <property type="entry name" value="XANTHINE PHOSPHORIBOSYLTRANSFERASE"/>
    <property type="match status" value="1"/>
</dbReference>
<name>A0A926DHZ8_9FIRM</name>
<dbReference type="NCBIfam" id="TIGR01744">
    <property type="entry name" value="XPRTase"/>
    <property type="match status" value="1"/>
</dbReference>
<dbReference type="GO" id="GO:0006166">
    <property type="term" value="P:purine ribonucleoside salvage"/>
    <property type="evidence" value="ECO:0007669"/>
    <property type="project" value="UniProtKB-KW"/>
</dbReference>
<evidence type="ECO:0000256" key="5">
    <source>
        <dbReference type="HAMAP-Rule" id="MF_01184"/>
    </source>
</evidence>
<feature type="binding site" evidence="5">
    <location>
        <begin position="128"/>
        <end position="132"/>
    </location>
    <ligand>
        <name>5-phospho-alpha-D-ribose 1-diphosphate</name>
        <dbReference type="ChEBI" id="CHEBI:58017"/>
    </ligand>
</feature>
<comment type="subcellular location">
    <subcellularLocation>
        <location evidence="5">Cytoplasm</location>
    </subcellularLocation>
</comment>
<evidence type="ECO:0000259" key="7">
    <source>
        <dbReference type="Pfam" id="PF00156"/>
    </source>
</evidence>
<comment type="similarity">
    <text evidence="5">Belongs to the purine/pyrimidine phosphoribosyltransferase family. Xpt subfamily.</text>
</comment>
<proteinExistence type="inferred from homology"/>
<dbReference type="HAMAP" id="MF_01184">
    <property type="entry name" value="XPRTase"/>
    <property type="match status" value="1"/>
</dbReference>
<gene>
    <name evidence="5" type="primary">xpt</name>
    <name evidence="8" type="ORF">H8693_05935</name>
</gene>